<evidence type="ECO:0000256" key="1">
    <source>
        <dbReference type="ARBA" id="ARBA00023239"/>
    </source>
</evidence>
<gene>
    <name evidence="3" type="ORF">ACFQND_10415</name>
</gene>
<dbReference type="Proteomes" id="UP001596270">
    <property type="component" value="Unassembled WGS sequence"/>
</dbReference>
<dbReference type="PANTHER" id="PTHR21240:SF28">
    <property type="entry name" value="ISO-OROTATE DECARBOXYLASE (EUROFUNG)"/>
    <property type="match status" value="1"/>
</dbReference>
<evidence type="ECO:0000313" key="3">
    <source>
        <dbReference type="EMBL" id="MFC6281646.1"/>
    </source>
</evidence>
<proteinExistence type="predicted"/>
<dbReference type="InterPro" id="IPR032465">
    <property type="entry name" value="ACMSD"/>
</dbReference>
<organism evidence="3 4">
    <name type="scientific">Polaromonas aquatica</name>
    <dbReference type="NCBI Taxonomy" id="332657"/>
    <lineage>
        <taxon>Bacteria</taxon>
        <taxon>Pseudomonadati</taxon>
        <taxon>Pseudomonadota</taxon>
        <taxon>Betaproteobacteria</taxon>
        <taxon>Burkholderiales</taxon>
        <taxon>Comamonadaceae</taxon>
        <taxon>Polaromonas</taxon>
    </lineage>
</organism>
<sequence>MTATPCNCGIDVHAHVVPERFPPCFGGAMPKLWPSTALAPDAGGLCHRHIMIDGKNYRTVSEKCWSTSRRLADLPEMGLARQVISPMPELFSYWFEPAEAQQLLRFLNEQIAAMAAESQGALIGMGAVPLQDLDLAIAELRHAVEVLGMVGVEIGSNVNGMPIGDPHFQPFFAACEALGASVFVHAVKPAGMDRLVGPPPLQQVLAYPTDIGLAAASVITSNLMLRHPGLRIAFSHGGGTLASLLPRLQQGWSVFPALREQVESSPTAQARSLYFDTLVFDAPTLAHLVHMFGDTQLMLGTDYPFNFHDRTPVARVNAAGLDAVTVDRLVYKNAETFLGINTPARTPA</sequence>
<name>A0ABW1TYV4_9BURK</name>
<dbReference type="EMBL" id="JBHSRS010000018">
    <property type="protein sequence ID" value="MFC6281646.1"/>
    <property type="molecule type" value="Genomic_DNA"/>
</dbReference>
<comment type="caution">
    <text evidence="3">The sequence shown here is derived from an EMBL/GenBank/DDBJ whole genome shotgun (WGS) entry which is preliminary data.</text>
</comment>
<reference evidence="4" key="1">
    <citation type="journal article" date="2019" name="Int. J. Syst. Evol. Microbiol.">
        <title>The Global Catalogue of Microorganisms (GCM) 10K type strain sequencing project: providing services to taxonomists for standard genome sequencing and annotation.</title>
        <authorList>
            <consortium name="The Broad Institute Genomics Platform"/>
            <consortium name="The Broad Institute Genome Sequencing Center for Infectious Disease"/>
            <person name="Wu L."/>
            <person name="Ma J."/>
        </authorList>
    </citation>
    <scope>NUCLEOTIDE SEQUENCE [LARGE SCALE GENOMIC DNA]</scope>
    <source>
        <strain evidence="4">CCUG 39402</strain>
    </source>
</reference>
<protein>
    <submittedName>
        <fullName evidence="3">Amidohydrolase family protein</fullName>
    </submittedName>
</protein>
<keyword evidence="4" id="KW-1185">Reference proteome</keyword>
<dbReference type="SUPFAM" id="SSF51556">
    <property type="entry name" value="Metallo-dependent hydrolases"/>
    <property type="match status" value="1"/>
</dbReference>
<dbReference type="InterPro" id="IPR006680">
    <property type="entry name" value="Amidohydro-rel"/>
</dbReference>
<evidence type="ECO:0000313" key="4">
    <source>
        <dbReference type="Proteomes" id="UP001596270"/>
    </source>
</evidence>
<evidence type="ECO:0000259" key="2">
    <source>
        <dbReference type="Pfam" id="PF04909"/>
    </source>
</evidence>
<feature type="domain" description="Amidohydrolase-related" evidence="2">
    <location>
        <begin position="10"/>
        <end position="340"/>
    </location>
</feature>
<dbReference type="Gene3D" id="3.20.20.140">
    <property type="entry name" value="Metal-dependent hydrolases"/>
    <property type="match status" value="1"/>
</dbReference>
<dbReference type="InterPro" id="IPR032466">
    <property type="entry name" value="Metal_Hydrolase"/>
</dbReference>
<accession>A0ABW1TYV4</accession>
<dbReference type="Pfam" id="PF04909">
    <property type="entry name" value="Amidohydro_2"/>
    <property type="match status" value="1"/>
</dbReference>
<dbReference type="PANTHER" id="PTHR21240">
    <property type="entry name" value="2-AMINO-3-CARBOXYLMUCONATE-6-SEMIALDEHYDE DECARBOXYLASE"/>
    <property type="match status" value="1"/>
</dbReference>
<dbReference type="RefSeq" id="WP_371437258.1">
    <property type="nucleotide sequence ID" value="NZ_JBHSRS010000018.1"/>
</dbReference>
<keyword evidence="1" id="KW-0456">Lyase</keyword>